<dbReference type="PIRSF" id="PIRSF016578">
    <property type="entry name" value="HsaA"/>
    <property type="match status" value="1"/>
</dbReference>
<evidence type="ECO:0000256" key="5">
    <source>
        <dbReference type="ARBA" id="ARBA00023002"/>
    </source>
</evidence>
<dbReference type="EMBL" id="FXTB01000001">
    <property type="protein sequence ID" value="SMO34038.1"/>
    <property type="molecule type" value="Genomic_DNA"/>
</dbReference>
<dbReference type="PANTHER" id="PTHR43884">
    <property type="entry name" value="ACYL-COA DEHYDROGENASE"/>
    <property type="match status" value="1"/>
</dbReference>
<feature type="domain" description="Acyl-CoA dehydrogenase/oxidase N-terminal" evidence="9">
    <location>
        <begin position="6"/>
        <end position="117"/>
    </location>
</feature>
<evidence type="ECO:0000256" key="4">
    <source>
        <dbReference type="ARBA" id="ARBA00022827"/>
    </source>
</evidence>
<evidence type="ECO:0000259" key="9">
    <source>
        <dbReference type="Pfam" id="PF02771"/>
    </source>
</evidence>
<dbReference type="Gene3D" id="1.10.540.10">
    <property type="entry name" value="Acyl-CoA dehydrogenase/oxidase, N-terminal domain"/>
    <property type="match status" value="1"/>
</dbReference>
<reference evidence="10 11" key="1">
    <citation type="submission" date="2017-05" db="EMBL/GenBank/DDBJ databases">
        <authorList>
            <person name="Varghese N."/>
            <person name="Submissions S."/>
        </authorList>
    </citation>
    <scope>NUCLEOTIDE SEQUENCE [LARGE SCALE GENOMIC DNA]</scope>
    <source>
        <strain evidence="10 11">DSM 27040</strain>
    </source>
</reference>
<dbReference type="InterPro" id="IPR006089">
    <property type="entry name" value="Acyl-CoA_DH_CS"/>
</dbReference>
<evidence type="ECO:0000256" key="6">
    <source>
        <dbReference type="RuleBase" id="RU362125"/>
    </source>
</evidence>
<evidence type="ECO:0000256" key="2">
    <source>
        <dbReference type="ARBA" id="ARBA00009347"/>
    </source>
</evidence>
<comment type="similarity">
    <text evidence="2 6">Belongs to the acyl-CoA dehydrogenase family.</text>
</comment>
<name>A0A521AH20_SACCC</name>
<dbReference type="InterPro" id="IPR006091">
    <property type="entry name" value="Acyl-CoA_Oxase/DH_mid-dom"/>
</dbReference>
<feature type="domain" description="Acyl-CoA oxidase/dehydrogenase middle" evidence="8">
    <location>
        <begin position="122"/>
        <end position="219"/>
    </location>
</feature>
<evidence type="ECO:0000313" key="11">
    <source>
        <dbReference type="Proteomes" id="UP000319040"/>
    </source>
</evidence>
<accession>A0A521AH20</accession>
<dbReference type="Pfam" id="PF02770">
    <property type="entry name" value="Acyl-CoA_dh_M"/>
    <property type="match status" value="1"/>
</dbReference>
<feature type="domain" description="Acyl-CoA dehydrogenase/oxidase C-terminal" evidence="7">
    <location>
        <begin position="233"/>
        <end position="379"/>
    </location>
</feature>
<dbReference type="GO" id="GO:0003995">
    <property type="term" value="F:acyl-CoA dehydrogenase activity"/>
    <property type="evidence" value="ECO:0007669"/>
    <property type="project" value="InterPro"/>
</dbReference>
<dbReference type="FunFam" id="1.20.140.10:FF:000001">
    <property type="entry name" value="Acyl-CoA dehydrogenase"/>
    <property type="match status" value="1"/>
</dbReference>
<dbReference type="SUPFAM" id="SSF47203">
    <property type="entry name" value="Acyl-CoA dehydrogenase C-terminal domain-like"/>
    <property type="match status" value="1"/>
</dbReference>
<dbReference type="InterPro" id="IPR013786">
    <property type="entry name" value="AcylCoA_DH/ox_N"/>
</dbReference>
<evidence type="ECO:0000313" key="10">
    <source>
        <dbReference type="EMBL" id="SMO34038.1"/>
    </source>
</evidence>
<gene>
    <name evidence="10" type="ORF">SAMN06265379_101138</name>
</gene>
<comment type="cofactor">
    <cofactor evidence="1 6">
        <name>FAD</name>
        <dbReference type="ChEBI" id="CHEBI:57692"/>
    </cofactor>
</comment>
<dbReference type="InterPro" id="IPR037069">
    <property type="entry name" value="AcylCoA_DH/ox_N_sf"/>
</dbReference>
<dbReference type="InterPro" id="IPR036250">
    <property type="entry name" value="AcylCo_DH-like_C"/>
</dbReference>
<sequence length="381" mass="42328">MNPYYTKEKEELRQKVREFAEREIKPLAQELDANETFSIELSQMMGRHGLYGIDIPKKYGGQGMDTLSYIIAVEEIARVDGSQAATMAAHNSLGVAPIFNYGTKEQKQTLLPNLLNGNGLWAFGLTEVNAGSDARGVESEATKTPDGWELNGSKRYITNGSNDLMAGVTVLAKTGELSGKPSYSTFIVKRNTTGFSSKRTLGKMMWRASDTAEIAFDKCMLKEGDLLGEEHYGLPQMLKTLDSGRLSIAAMGLGLAQGAFEMALAYAKEREQFKKRIGSFQSVQFKLAEMDMKIELARNLLYKACWLKDNNQTFGKEAAMAKLYCSEVAQEVSDQGMQIFAGAGLFKNQDIERFYRDHRILRIGEGTTEILKMVIGRHIGL</sequence>
<evidence type="ECO:0000259" key="7">
    <source>
        <dbReference type="Pfam" id="PF00441"/>
    </source>
</evidence>
<dbReference type="Proteomes" id="UP000319040">
    <property type="component" value="Unassembled WGS sequence"/>
</dbReference>
<keyword evidence="4 6" id="KW-0274">FAD</keyword>
<evidence type="ECO:0000256" key="1">
    <source>
        <dbReference type="ARBA" id="ARBA00001974"/>
    </source>
</evidence>
<dbReference type="FunFam" id="1.10.540.10:FF:000002">
    <property type="entry name" value="Acyl-CoA dehydrogenase FadE19"/>
    <property type="match status" value="1"/>
</dbReference>
<proteinExistence type="inferred from homology"/>
<dbReference type="SUPFAM" id="SSF56645">
    <property type="entry name" value="Acyl-CoA dehydrogenase NM domain-like"/>
    <property type="match status" value="1"/>
</dbReference>
<keyword evidence="11" id="KW-1185">Reference proteome</keyword>
<dbReference type="OrthoDB" id="9802867at2"/>
<dbReference type="InterPro" id="IPR009075">
    <property type="entry name" value="AcylCo_DH/oxidase_C"/>
</dbReference>
<dbReference type="InterPro" id="IPR009100">
    <property type="entry name" value="AcylCoA_DH/oxidase_NM_dom_sf"/>
</dbReference>
<evidence type="ECO:0000256" key="3">
    <source>
        <dbReference type="ARBA" id="ARBA00022630"/>
    </source>
</evidence>
<dbReference type="InterPro" id="IPR046373">
    <property type="entry name" value="Acyl-CoA_Oxase/DH_mid-dom_sf"/>
</dbReference>
<dbReference type="Gene3D" id="2.40.110.10">
    <property type="entry name" value="Butyryl-CoA Dehydrogenase, subunit A, domain 2"/>
    <property type="match status" value="1"/>
</dbReference>
<keyword evidence="5 6" id="KW-0560">Oxidoreductase</keyword>
<dbReference type="Gene3D" id="1.20.140.10">
    <property type="entry name" value="Butyryl-CoA Dehydrogenase, subunit A, domain 3"/>
    <property type="match status" value="1"/>
</dbReference>
<protein>
    <submittedName>
        <fullName evidence="10">Acyl-CoA dehydrogenase</fullName>
    </submittedName>
</protein>
<dbReference type="Pfam" id="PF02771">
    <property type="entry name" value="Acyl-CoA_dh_N"/>
    <property type="match status" value="1"/>
</dbReference>
<dbReference type="PROSITE" id="PS00072">
    <property type="entry name" value="ACYL_COA_DH_1"/>
    <property type="match status" value="1"/>
</dbReference>
<evidence type="ECO:0000259" key="8">
    <source>
        <dbReference type="Pfam" id="PF02770"/>
    </source>
</evidence>
<dbReference type="PANTHER" id="PTHR43884:SF12">
    <property type="entry name" value="ISOVALERYL-COA DEHYDROGENASE, MITOCHONDRIAL-RELATED"/>
    <property type="match status" value="1"/>
</dbReference>
<organism evidence="10 11">
    <name type="scientific">Saccharicrinis carchari</name>
    <dbReference type="NCBI Taxonomy" id="1168039"/>
    <lineage>
        <taxon>Bacteria</taxon>
        <taxon>Pseudomonadati</taxon>
        <taxon>Bacteroidota</taxon>
        <taxon>Bacteroidia</taxon>
        <taxon>Marinilabiliales</taxon>
        <taxon>Marinilabiliaceae</taxon>
        <taxon>Saccharicrinis</taxon>
    </lineage>
</organism>
<dbReference type="RefSeq" id="WP_142531555.1">
    <property type="nucleotide sequence ID" value="NZ_FXTB01000001.1"/>
</dbReference>
<keyword evidence="3 6" id="KW-0285">Flavoprotein</keyword>
<dbReference type="GO" id="GO:0050660">
    <property type="term" value="F:flavin adenine dinucleotide binding"/>
    <property type="evidence" value="ECO:0007669"/>
    <property type="project" value="InterPro"/>
</dbReference>
<dbReference type="Pfam" id="PF00441">
    <property type="entry name" value="Acyl-CoA_dh_1"/>
    <property type="match status" value="1"/>
</dbReference>
<dbReference type="AlphaFoldDB" id="A0A521AH20"/>